<sequence length="458" mass="51532">MFSENLLRNIPSVDKILKNEKIEPLLKNYSYVIVREAVRKVLEDLRRKIKEGLKSLPDEDKLFEEVKKIINTHEKYSLRPVINATGVVIHTNLGRSVLPEEAINHIIDVCSSYSNLEYDLEKGQRGKRHIHLINAIKRITNAESATVVNNNAGAVFLCLNTLARDKEVIVSRGELVEIGGSFRIPDVMASSGAILREVGTTNKTRLIDYENAINENTALLLKVHKSNFRMIGFTDEVSVEELVHLGRKKGIPVMVDLGSGCFIDLKKYGFYTEPSVQEILFQGADIVTFSGDKLLGSAQAGFILGKSELVEKISKNPLMRALRVDKITLAAVEATLRLYIDEREAIKRIPTLRMILEDIETIKKKALRIIRLFRKHGIDALLQEDISMPGGGSLPEFGVKTYVVAVKPKVSSQEFARKLRETEPPVIVRIKEDMVIFDPRTIQEKEIPMLINSVKQAL</sequence>
<dbReference type="Pfam" id="PF12390">
    <property type="entry name" value="Se-cys_synth_N"/>
    <property type="match status" value="1"/>
</dbReference>
<dbReference type="EMBL" id="DTHO01000011">
    <property type="protein sequence ID" value="HGG99072.1"/>
    <property type="molecule type" value="Genomic_DNA"/>
</dbReference>
<comment type="caution">
    <text evidence="11">The sequence shown here is derived from an EMBL/GenBank/DDBJ whole genome shotgun (WGS) entry which is preliminary data.</text>
</comment>
<dbReference type="EC" id="2.9.1.1" evidence="8"/>
<keyword evidence="2 8" id="KW-0963">Cytoplasm</keyword>
<name>A0A7C4AIR0_9BACT</name>
<dbReference type="NCBIfam" id="TIGR00474">
    <property type="entry name" value="selA"/>
    <property type="match status" value="1"/>
</dbReference>
<dbReference type="HAMAP" id="MF_00423">
    <property type="entry name" value="SelA"/>
    <property type="match status" value="1"/>
</dbReference>
<dbReference type="UniPathway" id="UPA00906">
    <property type="reaction ID" value="UER00896"/>
</dbReference>
<evidence type="ECO:0000256" key="5">
    <source>
        <dbReference type="ARBA" id="ARBA00022917"/>
    </source>
</evidence>
<organism evidence="11">
    <name type="scientific">Thermodesulfovibrio aggregans</name>
    <dbReference type="NCBI Taxonomy" id="86166"/>
    <lineage>
        <taxon>Bacteria</taxon>
        <taxon>Pseudomonadati</taxon>
        <taxon>Nitrospirota</taxon>
        <taxon>Thermodesulfovibrionia</taxon>
        <taxon>Thermodesulfovibrionales</taxon>
        <taxon>Thermodesulfovibrionaceae</taxon>
        <taxon>Thermodesulfovibrio</taxon>
    </lineage>
</organism>
<dbReference type="InterPro" id="IPR025862">
    <property type="entry name" value="SelA_trans_N_dom"/>
</dbReference>
<comment type="cofactor">
    <cofactor evidence="1 8 9">
        <name>pyridoxal 5'-phosphate</name>
        <dbReference type="ChEBI" id="CHEBI:597326"/>
    </cofactor>
</comment>
<dbReference type="GO" id="GO:0004125">
    <property type="term" value="F:L-seryl-tRNA(Sec) selenium transferase activity"/>
    <property type="evidence" value="ECO:0007669"/>
    <property type="project" value="UniProtKB-UniRule"/>
</dbReference>
<comment type="function">
    <text evidence="8">Converts seryl-tRNA(Sec) to selenocysteinyl-tRNA(Sec) required for selenoprotein biosynthesis.</text>
</comment>
<comment type="similarity">
    <text evidence="7 8">Belongs to the SelA family.</text>
</comment>
<dbReference type="InterPro" id="IPR015424">
    <property type="entry name" value="PyrdxlP-dep_Trfase"/>
</dbReference>
<dbReference type="Pfam" id="PF03841">
    <property type="entry name" value="SelA"/>
    <property type="match status" value="1"/>
</dbReference>
<evidence type="ECO:0000256" key="9">
    <source>
        <dbReference type="PIRSR" id="PIRSR618319-50"/>
    </source>
</evidence>
<dbReference type="Gene3D" id="3.90.1150.180">
    <property type="match status" value="1"/>
</dbReference>
<evidence type="ECO:0000256" key="8">
    <source>
        <dbReference type="HAMAP-Rule" id="MF_00423"/>
    </source>
</evidence>
<dbReference type="AlphaFoldDB" id="A0A7C4AIR0"/>
<proteinExistence type="inferred from homology"/>
<evidence type="ECO:0000256" key="6">
    <source>
        <dbReference type="ARBA" id="ARBA00023266"/>
    </source>
</evidence>
<dbReference type="PANTHER" id="PTHR32328">
    <property type="entry name" value="L-SERYL-TRNA(SEC) SELENIUM TRANSFERASE"/>
    <property type="match status" value="1"/>
</dbReference>
<evidence type="ECO:0000256" key="7">
    <source>
        <dbReference type="ARBA" id="ARBA00044507"/>
    </source>
</evidence>
<accession>A0A7C4AIR0</accession>
<reference evidence="11" key="1">
    <citation type="journal article" date="2020" name="mSystems">
        <title>Genome- and Community-Level Interaction Insights into Carbon Utilization and Element Cycling Functions of Hydrothermarchaeota in Hydrothermal Sediment.</title>
        <authorList>
            <person name="Zhou Z."/>
            <person name="Liu Y."/>
            <person name="Xu W."/>
            <person name="Pan J."/>
            <person name="Luo Z.H."/>
            <person name="Li M."/>
        </authorList>
    </citation>
    <scope>NUCLEOTIDE SEQUENCE [LARGE SCALE GENOMIC DNA]</scope>
    <source>
        <strain evidence="11">SpSt-788</strain>
    </source>
</reference>
<comment type="pathway">
    <text evidence="8">Aminoacyl-tRNA biosynthesis; selenocysteinyl-tRNA(Sec) biosynthesis; selenocysteinyl-tRNA(Sec) from L-seryl-tRNA(Sec) (bacterial route): step 1/1.</text>
</comment>
<evidence type="ECO:0000256" key="1">
    <source>
        <dbReference type="ARBA" id="ARBA00001933"/>
    </source>
</evidence>
<feature type="domain" description="L-seryl-tRNA selenium transferase N-terminal" evidence="10">
    <location>
        <begin position="7"/>
        <end position="46"/>
    </location>
</feature>
<dbReference type="InterPro" id="IPR018319">
    <property type="entry name" value="SelA-like"/>
</dbReference>
<keyword evidence="6 8" id="KW-0711">Selenium</keyword>
<evidence type="ECO:0000256" key="3">
    <source>
        <dbReference type="ARBA" id="ARBA00022679"/>
    </source>
</evidence>
<dbReference type="GO" id="GO:0001717">
    <property type="term" value="P:conversion of seryl-tRNAsec to selenocys-tRNAsec"/>
    <property type="evidence" value="ECO:0007669"/>
    <property type="project" value="UniProtKB-UniRule"/>
</dbReference>
<comment type="catalytic activity">
    <reaction evidence="8">
        <text>L-seryl-tRNA(Sec) + selenophosphate + H(+) = L-selenocysteinyl-tRNA(Sec) + phosphate</text>
        <dbReference type="Rhea" id="RHEA:22728"/>
        <dbReference type="Rhea" id="RHEA-COMP:9742"/>
        <dbReference type="Rhea" id="RHEA-COMP:9743"/>
        <dbReference type="ChEBI" id="CHEBI:15378"/>
        <dbReference type="ChEBI" id="CHEBI:16144"/>
        <dbReference type="ChEBI" id="CHEBI:43474"/>
        <dbReference type="ChEBI" id="CHEBI:78533"/>
        <dbReference type="ChEBI" id="CHEBI:78573"/>
        <dbReference type="EC" id="2.9.1.1"/>
    </reaction>
</comment>
<feature type="modified residue" description="N6-(pyridoxal phosphate)lysine" evidence="8 9">
    <location>
        <position position="293"/>
    </location>
</feature>
<dbReference type="InterPro" id="IPR015421">
    <property type="entry name" value="PyrdxlP-dep_Trfase_major"/>
</dbReference>
<evidence type="ECO:0000256" key="2">
    <source>
        <dbReference type="ARBA" id="ARBA00022490"/>
    </source>
</evidence>
<dbReference type="GO" id="GO:0005737">
    <property type="term" value="C:cytoplasm"/>
    <property type="evidence" value="ECO:0007669"/>
    <property type="project" value="UniProtKB-SubCell"/>
</dbReference>
<evidence type="ECO:0000256" key="4">
    <source>
        <dbReference type="ARBA" id="ARBA00022898"/>
    </source>
</evidence>
<dbReference type="InterPro" id="IPR004534">
    <property type="entry name" value="SelA_trans"/>
</dbReference>
<keyword evidence="5 8" id="KW-0648">Protein biosynthesis</keyword>
<comment type="subcellular location">
    <subcellularLocation>
        <location evidence="8">Cytoplasm</location>
    </subcellularLocation>
</comment>
<dbReference type="GO" id="GO:0001514">
    <property type="term" value="P:selenocysteine incorporation"/>
    <property type="evidence" value="ECO:0007669"/>
    <property type="project" value="UniProtKB-UniRule"/>
</dbReference>
<dbReference type="SUPFAM" id="SSF53383">
    <property type="entry name" value="PLP-dependent transferases"/>
    <property type="match status" value="1"/>
</dbReference>
<keyword evidence="4 8" id="KW-0663">Pyridoxal phosphate</keyword>
<dbReference type="PANTHER" id="PTHR32328:SF0">
    <property type="entry name" value="L-SERYL-TRNA(SEC) SELENIUM TRANSFERASE"/>
    <property type="match status" value="1"/>
</dbReference>
<keyword evidence="3 8" id="KW-0808">Transferase</keyword>
<dbReference type="Gene3D" id="3.40.640.10">
    <property type="entry name" value="Type I PLP-dependent aspartate aminotransferase-like (Major domain)"/>
    <property type="match status" value="1"/>
</dbReference>
<evidence type="ECO:0000259" key="10">
    <source>
        <dbReference type="Pfam" id="PF12390"/>
    </source>
</evidence>
<gene>
    <name evidence="8" type="primary">selA</name>
    <name evidence="11" type="ORF">ENV75_01270</name>
</gene>
<protein>
    <recommendedName>
        <fullName evidence="8">L-seryl-tRNA(Sec) selenium transferase</fullName>
        <ecNumber evidence="8">2.9.1.1</ecNumber>
    </recommendedName>
    <alternativeName>
        <fullName evidence="8">Selenocysteine synthase</fullName>
        <shortName evidence="8">Sec synthase</shortName>
    </alternativeName>
    <alternativeName>
        <fullName evidence="8">Selenocysteinyl-tRNA(Sec) synthase</fullName>
    </alternativeName>
</protein>
<evidence type="ECO:0000313" key="11">
    <source>
        <dbReference type="EMBL" id="HGG99072.1"/>
    </source>
</evidence>